<evidence type="ECO:0000256" key="3">
    <source>
        <dbReference type="ARBA" id="ARBA00022490"/>
    </source>
</evidence>
<evidence type="ECO:0000313" key="6">
    <source>
        <dbReference type="EMBL" id="QDU86474.1"/>
    </source>
</evidence>
<sequence>MATDPTALYKESLLENAPPIKIVRLLYEKAILHMERARRLNLATQAALFTETLDKADAIVVELRLSLDPAPAPQISSNLESLYLFVEERLSEALAQRNPEELVPAIGVMNDLLDAWRSIELGGQAAA</sequence>
<dbReference type="GO" id="GO:0005829">
    <property type="term" value="C:cytosol"/>
    <property type="evidence" value="ECO:0007669"/>
    <property type="project" value="UniProtKB-SubCell"/>
</dbReference>
<keyword evidence="7" id="KW-1185">Reference proteome</keyword>
<dbReference type="Pfam" id="PF02561">
    <property type="entry name" value="FliS"/>
    <property type="match status" value="1"/>
</dbReference>
<keyword evidence="6" id="KW-0282">Flagellum</keyword>
<dbReference type="Gene3D" id="1.20.120.340">
    <property type="entry name" value="Flagellar protein FliS"/>
    <property type="match status" value="1"/>
</dbReference>
<dbReference type="EMBL" id="CP036290">
    <property type="protein sequence ID" value="QDU86474.1"/>
    <property type="molecule type" value="Genomic_DNA"/>
</dbReference>
<dbReference type="GO" id="GO:0044780">
    <property type="term" value="P:bacterial-type flagellum assembly"/>
    <property type="evidence" value="ECO:0007669"/>
    <property type="project" value="InterPro"/>
</dbReference>
<dbReference type="Proteomes" id="UP000319342">
    <property type="component" value="Chromosome"/>
</dbReference>
<dbReference type="PANTHER" id="PTHR34773">
    <property type="entry name" value="FLAGELLAR SECRETION CHAPERONE FLIS"/>
    <property type="match status" value="1"/>
</dbReference>
<evidence type="ECO:0000256" key="4">
    <source>
        <dbReference type="ARBA" id="ARBA00022795"/>
    </source>
</evidence>
<keyword evidence="5" id="KW-0143">Chaperone</keyword>
<dbReference type="AlphaFoldDB" id="A0A518D4T6"/>
<organism evidence="6 7">
    <name type="scientific">Rohdeia mirabilis</name>
    <dbReference type="NCBI Taxonomy" id="2528008"/>
    <lineage>
        <taxon>Bacteria</taxon>
        <taxon>Pseudomonadati</taxon>
        <taxon>Planctomycetota</taxon>
        <taxon>Planctomycetia</taxon>
        <taxon>Planctomycetia incertae sedis</taxon>
        <taxon>Rohdeia</taxon>
    </lineage>
</organism>
<dbReference type="SUPFAM" id="SSF101116">
    <property type="entry name" value="Flagellar export chaperone FliS"/>
    <property type="match status" value="1"/>
</dbReference>
<protein>
    <submittedName>
        <fullName evidence="6">Flagellar protein FliS</fullName>
    </submittedName>
</protein>
<dbReference type="OrthoDB" id="291201at2"/>
<reference evidence="6 7" key="1">
    <citation type="submission" date="2019-02" db="EMBL/GenBank/DDBJ databases">
        <title>Deep-cultivation of Planctomycetes and their phenomic and genomic characterization uncovers novel biology.</title>
        <authorList>
            <person name="Wiegand S."/>
            <person name="Jogler M."/>
            <person name="Boedeker C."/>
            <person name="Pinto D."/>
            <person name="Vollmers J."/>
            <person name="Rivas-Marin E."/>
            <person name="Kohn T."/>
            <person name="Peeters S.H."/>
            <person name="Heuer A."/>
            <person name="Rast P."/>
            <person name="Oberbeckmann S."/>
            <person name="Bunk B."/>
            <person name="Jeske O."/>
            <person name="Meyerdierks A."/>
            <person name="Storesund J.E."/>
            <person name="Kallscheuer N."/>
            <person name="Luecker S."/>
            <person name="Lage O.M."/>
            <person name="Pohl T."/>
            <person name="Merkel B.J."/>
            <person name="Hornburger P."/>
            <person name="Mueller R.-W."/>
            <person name="Bruemmer F."/>
            <person name="Labrenz M."/>
            <person name="Spormann A.M."/>
            <person name="Op den Camp H."/>
            <person name="Overmann J."/>
            <person name="Amann R."/>
            <person name="Jetten M.S.M."/>
            <person name="Mascher T."/>
            <person name="Medema M.H."/>
            <person name="Devos D.P."/>
            <person name="Kaster A.-K."/>
            <person name="Ovreas L."/>
            <person name="Rohde M."/>
            <person name="Galperin M.Y."/>
            <person name="Jogler C."/>
        </authorList>
    </citation>
    <scope>NUCLEOTIDE SEQUENCE [LARGE SCALE GENOMIC DNA]</scope>
    <source>
        <strain evidence="6 7">Pla163</strain>
    </source>
</reference>
<evidence type="ECO:0000256" key="1">
    <source>
        <dbReference type="ARBA" id="ARBA00004514"/>
    </source>
</evidence>
<accession>A0A518D4T6</accession>
<dbReference type="CDD" id="cd16098">
    <property type="entry name" value="FliS"/>
    <property type="match status" value="1"/>
</dbReference>
<dbReference type="InterPro" id="IPR003713">
    <property type="entry name" value="FliS"/>
</dbReference>
<comment type="similarity">
    <text evidence="2">Belongs to the FliS family.</text>
</comment>
<comment type="subcellular location">
    <subcellularLocation>
        <location evidence="1">Cytoplasm</location>
        <location evidence="1">Cytosol</location>
    </subcellularLocation>
</comment>
<evidence type="ECO:0000256" key="5">
    <source>
        <dbReference type="ARBA" id="ARBA00023186"/>
    </source>
</evidence>
<name>A0A518D4T6_9BACT</name>
<keyword evidence="6" id="KW-0966">Cell projection</keyword>
<evidence type="ECO:0000313" key="7">
    <source>
        <dbReference type="Proteomes" id="UP000319342"/>
    </source>
</evidence>
<dbReference type="InterPro" id="IPR036584">
    <property type="entry name" value="FliS_sf"/>
</dbReference>
<dbReference type="GO" id="GO:0071973">
    <property type="term" value="P:bacterial-type flagellum-dependent cell motility"/>
    <property type="evidence" value="ECO:0007669"/>
    <property type="project" value="TreeGrafter"/>
</dbReference>
<proteinExistence type="inferred from homology"/>
<dbReference type="PANTHER" id="PTHR34773:SF1">
    <property type="entry name" value="FLAGELLAR SECRETION CHAPERONE FLIS"/>
    <property type="match status" value="1"/>
</dbReference>
<keyword evidence="6" id="KW-0969">Cilium</keyword>
<keyword evidence="4" id="KW-1005">Bacterial flagellum biogenesis</keyword>
<dbReference type="RefSeq" id="WP_145191760.1">
    <property type="nucleotide sequence ID" value="NZ_CP036290.1"/>
</dbReference>
<evidence type="ECO:0000256" key="2">
    <source>
        <dbReference type="ARBA" id="ARBA00008787"/>
    </source>
</evidence>
<keyword evidence="3" id="KW-0963">Cytoplasm</keyword>
<gene>
    <name evidence="6" type="ORF">Pla163_36250</name>
</gene>